<protein>
    <submittedName>
        <fullName evidence="2">Uncharacterized protein</fullName>
    </submittedName>
</protein>
<name>A0A9X9M4Z8_GULGU</name>
<organism evidence="2 3">
    <name type="scientific">Gulo gulo</name>
    <name type="common">Wolverine</name>
    <name type="synonym">Gluton</name>
    <dbReference type="NCBI Taxonomy" id="48420"/>
    <lineage>
        <taxon>Eukaryota</taxon>
        <taxon>Metazoa</taxon>
        <taxon>Chordata</taxon>
        <taxon>Craniata</taxon>
        <taxon>Vertebrata</taxon>
        <taxon>Euteleostomi</taxon>
        <taxon>Mammalia</taxon>
        <taxon>Eutheria</taxon>
        <taxon>Laurasiatheria</taxon>
        <taxon>Carnivora</taxon>
        <taxon>Caniformia</taxon>
        <taxon>Musteloidea</taxon>
        <taxon>Mustelidae</taxon>
        <taxon>Guloninae</taxon>
        <taxon>Gulo</taxon>
    </lineage>
</organism>
<reference evidence="2 3" key="1">
    <citation type="submission" date="2018-10" db="EMBL/GenBank/DDBJ databases">
        <authorList>
            <person name="Ekblom R."/>
            <person name="Jareborg N."/>
        </authorList>
    </citation>
    <scope>NUCLEOTIDE SEQUENCE [LARGE SCALE GENOMIC DNA]</scope>
    <source>
        <tissue evidence="2">Muscle</tissue>
    </source>
</reference>
<proteinExistence type="predicted"/>
<feature type="region of interest" description="Disordered" evidence="1">
    <location>
        <begin position="191"/>
        <end position="241"/>
    </location>
</feature>
<accession>A0A9X9M4Z8</accession>
<evidence type="ECO:0000313" key="3">
    <source>
        <dbReference type="Proteomes" id="UP000269945"/>
    </source>
</evidence>
<feature type="region of interest" description="Disordered" evidence="1">
    <location>
        <begin position="1"/>
        <end position="31"/>
    </location>
</feature>
<feature type="non-terminal residue" evidence="2">
    <location>
        <position position="1"/>
    </location>
</feature>
<gene>
    <name evidence="2" type="ORF">BN2614_LOCUS1</name>
</gene>
<evidence type="ECO:0000256" key="1">
    <source>
        <dbReference type="SAM" id="MobiDB-lite"/>
    </source>
</evidence>
<keyword evidence="3" id="KW-1185">Reference proteome</keyword>
<evidence type="ECO:0000313" key="2">
    <source>
        <dbReference type="EMBL" id="VCX36878.1"/>
    </source>
</evidence>
<dbReference type="AlphaFoldDB" id="A0A9X9M4Z8"/>
<feature type="region of interest" description="Disordered" evidence="1">
    <location>
        <begin position="55"/>
        <end position="100"/>
    </location>
</feature>
<feature type="compositionally biased region" description="Pro residues" evidence="1">
    <location>
        <begin position="217"/>
        <end position="241"/>
    </location>
</feature>
<sequence>NFGPCPSPLSSPSPSLLPPPPPPPPVHYSSFPPPFSPPFSLPLFSPLFLPGPILSSLPPPPSLPALPSSSSFFSSFPSQPPPPPRVPEPRPDAAGRRSQGALTHWLTQREATCQQTPAGGGGAPGVLATVSEALLETGAHAQPQERPFRLPTSAERDRGPPGGRGALRVARDGQRETQLCRSVWAAHLPERPRCRAPPCSSHTLSLNSKHHHRHPGLRPPSPPRASPGPPPPGSLPRRPPPGWVTWGRLRAGTLGIALCRPVLGLASSPDCGHLENSGQVFVGSASLGLNRAQAEEEEVGQIFA</sequence>
<dbReference type="EMBL" id="CYRY02042883">
    <property type="protein sequence ID" value="VCX36878.1"/>
    <property type="molecule type" value="Genomic_DNA"/>
</dbReference>
<feature type="region of interest" description="Disordered" evidence="1">
    <location>
        <begin position="137"/>
        <end position="175"/>
    </location>
</feature>
<feature type="compositionally biased region" description="Low complexity" evidence="1">
    <location>
        <begin position="65"/>
        <end position="77"/>
    </location>
</feature>
<dbReference type="Proteomes" id="UP000269945">
    <property type="component" value="Unassembled WGS sequence"/>
</dbReference>
<comment type="caution">
    <text evidence="2">The sequence shown here is derived from an EMBL/GenBank/DDBJ whole genome shotgun (WGS) entry which is preliminary data.</text>
</comment>